<name>Q21Y73_ALBFT</name>
<dbReference type="STRING" id="338969.Rfer_1548"/>
<dbReference type="NCBIfam" id="TIGR03467">
    <property type="entry name" value="HpnE"/>
    <property type="match status" value="1"/>
</dbReference>
<dbReference type="InterPro" id="IPR002937">
    <property type="entry name" value="Amino_oxidase"/>
</dbReference>
<feature type="domain" description="Amine oxidase" evidence="2">
    <location>
        <begin position="11"/>
        <end position="431"/>
    </location>
</feature>
<dbReference type="Pfam" id="PF01593">
    <property type="entry name" value="Amino_oxidase"/>
    <property type="match status" value="1"/>
</dbReference>
<dbReference type="PANTHER" id="PTHR42923">
    <property type="entry name" value="PROTOPORPHYRINOGEN OXIDASE"/>
    <property type="match status" value="1"/>
</dbReference>
<dbReference type="Proteomes" id="UP000008332">
    <property type="component" value="Chromosome"/>
</dbReference>
<dbReference type="InterPro" id="IPR050464">
    <property type="entry name" value="Zeta_carotene_desat/Oxidored"/>
</dbReference>
<dbReference type="GO" id="GO:0016491">
    <property type="term" value="F:oxidoreductase activity"/>
    <property type="evidence" value="ECO:0007669"/>
    <property type="project" value="InterPro"/>
</dbReference>
<organism evidence="3 4">
    <name type="scientific">Albidiferax ferrireducens (strain ATCC BAA-621 / DSM 15236 / T118)</name>
    <name type="common">Rhodoferax ferrireducens</name>
    <dbReference type="NCBI Taxonomy" id="338969"/>
    <lineage>
        <taxon>Bacteria</taxon>
        <taxon>Pseudomonadati</taxon>
        <taxon>Pseudomonadota</taxon>
        <taxon>Betaproteobacteria</taxon>
        <taxon>Burkholderiales</taxon>
        <taxon>Comamonadaceae</taxon>
        <taxon>Rhodoferax</taxon>
    </lineage>
</organism>
<evidence type="ECO:0000313" key="4">
    <source>
        <dbReference type="Proteomes" id="UP000008332"/>
    </source>
</evidence>
<accession>Q21Y73</accession>
<dbReference type="EMBL" id="CP000267">
    <property type="protein sequence ID" value="ABD69280.1"/>
    <property type="molecule type" value="Genomic_DNA"/>
</dbReference>
<reference evidence="4" key="1">
    <citation type="submission" date="2006-02" db="EMBL/GenBank/DDBJ databases">
        <title>Complete sequence of chromosome of Rhodoferax ferrireducens DSM 15236.</title>
        <authorList>
            <person name="Copeland A."/>
            <person name="Lucas S."/>
            <person name="Lapidus A."/>
            <person name="Barry K."/>
            <person name="Detter J.C."/>
            <person name="Glavina del Rio T."/>
            <person name="Hammon N."/>
            <person name="Israni S."/>
            <person name="Pitluck S."/>
            <person name="Brettin T."/>
            <person name="Bruce D."/>
            <person name="Han C."/>
            <person name="Tapia R."/>
            <person name="Gilna P."/>
            <person name="Kiss H."/>
            <person name="Schmutz J."/>
            <person name="Larimer F."/>
            <person name="Land M."/>
            <person name="Kyrpides N."/>
            <person name="Ivanova N."/>
            <person name="Richardson P."/>
        </authorList>
    </citation>
    <scope>NUCLEOTIDE SEQUENCE [LARGE SCALE GENOMIC DNA]</scope>
    <source>
        <strain evidence="4">ATCC BAA-621 / DSM 15236 / T118</strain>
    </source>
</reference>
<feature type="signal peptide" evidence="1">
    <location>
        <begin position="1"/>
        <end position="19"/>
    </location>
</feature>
<dbReference type="OrthoDB" id="7849608at2"/>
<dbReference type="RefSeq" id="WP_011463848.1">
    <property type="nucleotide sequence ID" value="NC_007908.1"/>
</dbReference>
<dbReference type="KEGG" id="rfr:Rfer_1548"/>
<gene>
    <name evidence="3" type="ordered locus">Rfer_1548</name>
</gene>
<evidence type="ECO:0000259" key="2">
    <source>
        <dbReference type="Pfam" id="PF01593"/>
    </source>
</evidence>
<dbReference type="SUPFAM" id="SSF51905">
    <property type="entry name" value="FAD/NAD(P)-binding domain"/>
    <property type="match status" value="1"/>
</dbReference>
<dbReference type="Gene3D" id="3.90.660.10">
    <property type="match status" value="1"/>
</dbReference>
<protein>
    <submittedName>
        <fullName evidence="3">Amine oxidase</fullName>
    </submittedName>
</protein>
<dbReference type="InterPro" id="IPR017830">
    <property type="entry name" value="SQase_HpnE"/>
</dbReference>
<keyword evidence="4" id="KW-1185">Reference proteome</keyword>
<dbReference type="eggNOG" id="COG1232">
    <property type="taxonomic scope" value="Bacteria"/>
</dbReference>
<dbReference type="HOGENOM" id="CLU_022687_2_1_4"/>
<evidence type="ECO:0000313" key="3">
    <source>
        <dbReference type="EMBL" id="ABD69280.1"/>
    </source>
</evidence>
<evidence type="ECO:0000256" key="1">
    <source>
        <dbReference type="SAM" id="SignalP"/>
    </source>
</evidence>
<dbReference type="AlphaFoldDB" id="Q21Y73"/>
<proteinExistence type="predicted"/>
<feature type="chain" id="PRO_5004200764" evidence="1">
    <location>
        <begin position="20"/>
        <end position="434"/>
    </location>
</feature>
<dbReference type="Gene3D" id="3.50.50.60">
    <property type="entry name" value="FAD/NAD(P)-binding domain"/>
    <property type="match status" value="2"/>
</dbReference>
<dbReference type="PANTHER" id="PTHR42923:SF47">
    <property type="entry name" value="BLR3003 PROTEIN"/>
    <property type="match status" value="1"/>
</dbReference>
<keyword evidence="1" id="KW-0732">Signal</keyword>
<dbReference type="InterPro" id="IPR036188">
    <property type="entry name" value="FAD/NAD-bd_sf"/>
</dbReference>
<sequence>MKIAIIGAGWAGLAAAVTATQAGHHATIFEATHTIGGRARAVKGTLPDGTPVTLDNGQHILIGAYTETLRLMRLVGVETTTALLQQPMTLLFPDGLGVRFAAWPTPLDALAGIVRARGWSVRDKWSLLRAATAWQLAGFQCDARSSVAQLCQALRPRVMAELIEPLCVSALNTPAARASASVFLRVMQDALLGVQGGSRLLLPRLDLSQLFPDAAALWLTQRGAQLHVGARVATIEPQGAQWRVHGGPLPEALFDAVIVATSASESARALDNTAQAAPDSIANEIRHWTQACRALQFESIATVYAWGLGATLPEPMLSLRSHAAAPAQFVFDRGQLGGPSGLLAFVVSASSAGTATLQTQVLQQAQQQLGLALQAVQTIQEKRATFACTPGLQRPALRIAPGLLACGDYVAGPYPATLEGAVRSGMAAVAAAVA</sequence>